<reference evidence="14" key="3">
    <citation type="submission" date="2025-09" db="UniProtKB">
        <authorList>
            <consortium name="Ensembl"/>
        </authorList>
    </citation>
    <scope>IDENTIFICATION</scope>
</reference>
<keyword evidence="5 10" id="KW-0297">G-protein coupled receptor</keyword>
<dbReference type="PANTHER" id="PTHR24247:SF223">
    <property type="entry name" value="HISTAMINE H1 RECEPTOR"/>
    <property type="match status" value="1"/>
</dbReference>
<dbReference type="GO" id="GO:0030425">
    <property type="term" value="C:dendrite"/>
    <property type="evidence" value="ECO:0007669"/>
    <property type="project" value="TreeGrafter"/>
</dbReference>
<feature type="transmembrane region" description="Helical" evidence="11">
    <location>
        <begin position="197"/>
        <end position="215"/>
    </location>
</feature>
<evidence type="ECO:0000256" key="9">
    <source>
        <dbReference type="ARBA" id="ARBA00023257"/>
    </source>
</evidence>
<keyword evidence="6 11" id="KW-0472">Membrane</keyword>
<keyword evidence="2 10" id="KW-0812">Transmembrane</keyword>
<evidence type="ECO:0000256" key="2">
    <source>
        <dbReference type="ARBA" id="ARBA00022692"/>
    </source>
</evidence>
<keyword evidence="3 11" id="KW-1133">Transmembrane helix</keyword>
<comment type="function">
    <text evidence="11">The muscarinic acetylcholine receptor mediates various cellular responses, including inhibition of adenylate cyclase, breakdown of phosphoinositides and modulation of potassium channels through the action of G proteins.</text>
</comment>
<dbReference type="Proteomes" id="UP000694620">
    <property type="component" value="Chromosome 11"/>
</dbReference>
<dbReference type="PRINTS" id="PR00237">
    <property type="entry name" value="GPCRRHODOPSN"/>
</dbReference>
<dbReference type="GeneTree" id="ENSGT00940000160690"/>
<feature type="transmembrane region" description="Helical" evidence="11">
    <location>
        <begin position="67"/>
        <end position="93"/>
    </location>
</feature>
<feature type="domain" description="G-protein coupled receptors family 1 profile" evidence="13">
    <location>
        <begin position="47"/>
        <end position="449"/>
    </location>
</feature>
<evidence type="ECO:0000256" key="11">
    <source>
        <dbReference type="RuleBase" id="RU361191"/>
    </source>
</evidence>
<evidence type="ECO:0000313" key="15">
    <source>
        <dbReference type="Proteomes" id="UP000694620"/>
    </source>
</evidence>
<reference evidence="14" key="1">
    <citation type="submission" date="2021-06" db="EMBL/GenBank/DDBJ databases">
        <authorList>
            <consortium name="Wellcome Sanger Institute Data Sharing"/>
        </authorList>
    </citation>
    <scope>NUCLEOTIDE SEQUENCE [LARGE SCALE GENOMIC DNA]</scope>
</reference>
<evidence type="ECO:0000256" key="12">
    <source>
        <dbReference type="SAM" id="MobiDB-lite"/>
    </source>
</evidence>
<evidence type="ECO:0000313" key="14">
    <source>
        <dbReference type="Ensembl" id="ENSECRP00000015199.1"/>
    </source>
</evidence>
<evidence type="ECO:0000256" key="5">
    <source>
        <dbReference type="ARBA" id="ARBA00023040"/>
    </source>
</evidence>
<protein>
    <recommendedName>
        <fullName evidence="11">Muscarinic acetylcholine receptor</fullName>
    </recommendedName>
</protein>
<organism evidence="14 15">
    <name type="scientific">Erpetoichthys calabaricus</name>
    <name type="common">Rope fish</name>
    <name type="synonym">Calamoichthys calabaricus</name>
    <dbReference type="NCBI Taxonomy" id="27687"/>
    <lineage>
        <taxon>Eukaryota</taxon>
        <taxon>Metazoa</taxon>
        <taxon>Chordata</taxon>
        <taxon>Craniata</taxon>
        <taxon>Vertebrata</taxon>
        <taxon>Euteleostomi</taxon>
        <taxon>Actinopterygii</taxon>
        <taxon>Polypteriformes</taxon>
        <taxon>Polypteridae</taxon>
        <taxon>Erpetoichthys</taxon>
    </lineage>
</organism>
<keyword evidence="8 10" id="KW-0807">Transducer</keyword>
<accession>A0A8C4SD51</accession>
<dbReference type="GO" id="GO:0007187">
    <property type="term" value="P:G protein-coupled receptor signaling pathway, coupled to cyclic nucleotide second messenger"/>
    <property type="evidence" value="ECO:0007669"/>
    <property type="project" value="TreeGrafter"/>
</dbReference>
<comment type="subcellular location">
    <subcellularLocation>
        <location evidence="11">Cell membrane</location>
        <topology evidence="11">Multi-pass membrane protein</topology>
    </subcellularLocation>
    <subcellularLocation>
        <location evidence="11">Postsynaptic cell membrane</location>
        <topology evidence="11">Multi-pass membrane protein</topology>
    </subcellularLocation>
</comment>
<dbReference type="PROSITE" id="PS00237">
    <property type="entry name" value="G_PROTEIN_RECEP_F1_1"/>
    <property type="match status" value="1"/>
</dbReference>
<feature type="transmembrane region" description="Helical" evidence="11">
    <location>
        <begin position="30"/>
        <end position="55"/>
    </location>
</feature>
<sequence>MRQPNHWKESDNQSCVQSNKTQSEGTEAQLVLVGIVLGWISALTILMNVLVLYILRRERSLHTVGNMYIASLAGADFLIGSVVMPLALVYLLAREWKLGQAACKFWLSVDYVASTASIFSLFILCLDRYRSVQQPLAYIKQRTKARAACLIGSVWLISMIWLFPILSWPQSDTNQASSPIQVDQCDTEFRHCGWFKLLAAFLNFYIPSALMLWYYSRMYLTVQRCFRRRHGPLGVRNPASLNDAKGPLLPSQSRRGRRRSGFQRMVRLKMTPLAHPVQERQQPRQHQMTWKPCSKLQKDSDSTYPASFSAMIGSTRYTRLHGLDTMDEMSTVGACQDLGNITDRKRPQAWRLTKKGRGPKKRMSKISHSELHSDSWKMVSCSSQRSHFQKDRKAAKQLGAIILVFMACWVPYFTTFTVTALCDFCISPQTHMVTIWLGYLNSTLNPFIYPLCNSSFRKTFRHLLGLQR</sequence>
<reference evidence="14" key="2">
    <citation type="submission" date="2025-08" db="UniProtKB">
        <authorList>
            <consortium name="Ensembl"/>
        </authorList>
    </citation>
    <scope>IDENTIFICATION</scope>
</reference>
<dbReference type="GO" id="GO:0016907">
    <property type="term" value="F:G protein-coupled acetylcholine receptor activity"/>
    <property type="evidence" value="ECO:0007669"/>
    <property type="project" value="UniProtKB-UniRule"/>
</dbReference>
<keyword evidence="1 11" id="KW-1003">Cell membrane</keyword>
<evidence type="ECO:0000256" key="7">
    <source>
        <dbReference type="ARBA" id="ARBA00023170"/>
    </source>
</evidence>
<feature type="transmembrane region" description="Helical" evidence="11">
    <location>
        <begin position="105"/>
        <end position="126"/>
    </location>
</feature>
<keyword evidence="7 10" id="KW-0675">Receptor</keyword>
<dbReference type="PROSITE" id="PS50262">
    <property type="entry name" value="G_PROTEIN_RECEP_F1_2"/>
    <property type="match status" value="1"/>
</dbReference>
<evidence type="ECO:0000256" key="3">
    <source>
        <dbReference type="ARBA" id="ARBA00022989"/>
    </source>
</evidence>
<dbReference type="InterPro" id="IPR000276">
    <property type="entry name" value="GPCR_Rhodpsn"/>
</dbReference>
<proteinExistence type="inferred from homology"/>
<dbReference type="Pfam" id="PF00001">
    <property type="entry name" value="7tm_1"/>
    <property type="match status" value="1"/>
</dbReference>
<evidence type="ECO:0000256" key="8">
    <source>
        <dbReference type="ARBA" id="ARBA00023224"/>
    </source>
</evidence>
<evidence type="ECO:0000256" key="1">
    <source>
        <dbReference type="ARBA" id="ARBA00022475"/>
    </source>
</evidence>
<name>A0A8C4SD51_ERPCA</name>
<comment type="similarity">
    <text evidence="11">Belongs to the G-protein coupled receptor 1 family. Muscarinic acetylcholine receptor subfamily.</text>
</comment>
<keyword evidence="15" id="KW-1185">Reference proteome</keyword>
<evidence type="ECO:0000256" key="10">
    <source>
        <dbReference type="RuleBase" id="RU000688"/>
    </source>
</evidence>
<dbReference type="PRINTS" id="PR00243">
    <property type="entry name" value="MUSCARINICR"/>
</dbReference>
<feature type="transmembrane region" description="Helical" evidence="11">
    <location>
        <begin position="433"/>
        <end position="452"/>
    </location>
</feature>
<evidence type="ECO:0000259" key="13">
    <source>
        <dbReference type="PROSITE" id="PS50262"/>
    </source>
</evidence>
<feature type="transmembrane region" description="Helical" evidence="11">
    <location>
        <begin position="147"/>
        <end position="168"/>
    </location>
</feature>
<dbReference type="PANTHER" id="PTHR24247">
    <property type="entry name" value="5-HYDROXYTRYPTAMINE RECEPTOR"/>
    <property type="match status" value="1"/>
</dbReference>
<evidence type="ECO:0000256" key="6">
    <source>
        <dbReference type="ARBA" id="ARBA00023136"/>
    </source>
</evidence>
<dbReference type="GO" id="GO:0045211">
    <property type="term" value="C:postsynaptic membrane"/>
    <property type="evidence" value="ECO:0007669"/>
    <property type="project" value="UniProtKB-SubCell"/>
</dbReference>
<dbReference type="InterPro" id="IPR000995">
    <property type="entry name" value="Musac_Ach_rcpt"/>
</dbReference>
<keyword evidence="9 11" id="KW-0628">Postsynaptic cell membrane</keyword>
<dbReference type="Gene3D" id="1.20.1070.10">
    <property type="entry name" value="Rhodopsin 7-helix transmembrane proteins"/>
    <property type="match status" value="2"/>
</dbReference>
<dbReference type="AlphaFoldDB" id="A0A8C4SD51"/>
<dbReference type="Ensembl" id="ENSECRT00000015468.1">
    <property type="protein sequence ID" value="ENSECRP00000015199.1"/>
    <property type="gene ID" value="ENSECRG00000010140.1"/>
</dbReference>
<dbReference type="GO" id="GO:0004993">
    <property type="term" value="F:G protein-coupled serotonin receptor activity"/>
    <property type="evidence" value="ECO:0007669"/>
    <property type="project" value="TreeGrafter"/>
</dbReference>
<feature type="region of interest" description="Disordered" evidence="12">
    <location>
        <begin position="236"/>
        <end position="260"/>
    </location>
</feature>
<evidence type="ECO:0000256" key="4">
    <source>
        <dbReference type="ARBA" id="ARBA00023018"/>
    </source>
</evidence>
<keyword evidence="4 11" id="KW-0770">Synapse</keyword>
<dbReference type="SUPFAM" id="SSF81321">
    <property type="entry name" value="Family A G protein-coupled receptor-like"/>
    <property type="match status" value="1"/>
</dbReference>
<dbReference type="InterPro" id="IPR017452">
    <property type="entry name" value="GPCR_Rhodpsn_7TM"/>
</dbReference>
<feature type="transmembrane region" description="Helical" evidence="11">
    <location>
        <begin position="398"/>
        <end position="421"/>
    </location>
</feature>